<name>A0A915AG63_PARUN</name>
<dbReference type="InterPro" id="IPR013761">
    <property type="entry name" value="SAM/pointed_sf"/>
</dbReference>
<evidence type="ECO:0000313" key="3">
    <source>
        <dbReference type="Proteomes" id="UP000887569"/>
    </source>
</evidence>
<dbReference type="SMART" id="SM00251">
    <property type="entry name" value="SAM_PNT"/>
    <property type="match status" value="1"/>
</dbReference>
<protein>
    <submittedName>
        <fullName evidence="4">PNT domain-containing protein</fullName>
    </submittedName>
</protein>
<evidence type="ECO:0000259" key="2">
    <source>
        <dbReference type="PROSITE" id="PS51433"/>
    </source>
</evidence>
<dbReference type="Gene3D" id="1.10.150.50">
    <property type="entry name" value="Transcription Factor, Ets-1"/>
    <property type="match status" value="1"/>
</dbReference>
<dbReference type="Proteomes" id="UP000887569">
    <property type="component" value="Unplaced"/>
</dbReference>
<reference evidence="4" key="1">
    <citation type="submission" date="2022-11" db="UniProtKB">
        <authorList>
            <consortium name="WormBaseParasite"/>
        </authorList>
    </citation>
    <scope>IDENTIFICATION</scope>
</reference>
<sequence>MTNVIKKRVKLESDSMASPRCRPRIEMSEDVHQQPLTSTANPLLSLTPGTKSKFADILKHSYSKFDIQRQQSNIPADPTLWTLAQTSAWIDWARKEFNVVDRCDQLRLKGKDLCALSEEEFLKLAPYFGEIFLEHLKMLRKEFSSWQYASSDTTCSVNGCVSSRAPHINKNFLFGYDAASSERNNEFLDTPSASDDIYDACQGAFHFHPPLLSADDKPSPLSVECMPRPGHVQTSYIHGRTPIIPHFAHHGTSLQQQWNERCSTYMPNQYPHSYIRHSVAQSSYNPSNHHNSESISPSSGSETEVEFGHSSPLGLPGLTG</sequence>
<feature type="domain" description="PNT" evidence="2">
    <location>
        <begin position="60"/>
        <end position="143"/>
    </location>
</feature>
<dbReference type="SUPFAM" id="SSF47769">
    <property type="entry name" value="SAM/Pointed domain"/>
    <property type="match status" value="1"/>
</dbReference>
<organism evidence="3 4">
    <name type="scientific">Parascaris univalens</name>
    <name type="common">Nematode worm</name>
    <dbReference type="NCBI Taxonomy" id="6257"/>
    <lineage>
        <taxon>Eukaryota</taxon>
        <taxon>Metazoa</taxon>
        <taxon>Ecdysozoa</taxon>
        <taxon>Nematoda</taxon>
        <taxon>Chromadorea</taxon>
        <taxon>Rhabditida</taxon>
        <taxon>Spirurina</taxon>
        <taxon>Ascaridomorpha</taxon>
        <taxon>Ascaridoidea</taxon>
        <taxon>Ascarididae</taxon>
        <taxon>Parascaris</taxon>
    </lineage>
</organism>
<keyword evidence="3" id="KW-1185">Reference proteome</keyword>
<accession>A0A915AG63</accession>
<evidence type="ECO:0000313" key="4">
    <source>
        <dbReference type="WBParaSite" id="PgR007_g070_t01"/>
    </source>
</evidence>
<feature type="region of interest" description="Disordered" evidence="1">
    <location>
        <begin position="282"/>
        <end position="320"/>
    </location>
</feature>
<dbReference type="GO" id="GO:0043565">
    <property type="term" value="F:sequence-specific DNA binding"/>
    <property type="evidence" value="ECO:0007669"/>
    <property type="project" value="InterPro"/>
</dbReference>
<feature type="compositionally biased region" description="Low complexity" evidence="1">
    <location>
        <begin position="286"/>
        <end position="302"/>
    </location>
</feature>
<dbReference type="WBParaSite" id="PgR007_g070_t01">
    <property type="protein sequence ID" value="PgR007_g070_t01"/>
    <property type="gene ID" value="PgR007_g070"/>
</dbReference>
<dbReference type="Pfam" id="PF02198">
    <property type="entry name" value="SAM_PNT"/>
    <property type="match status" value="1"/>
</dbReference>
<proteinExistence type="predicted"/>
<dbReference type="PROSITE" id="PS51433">
    <property type="entry name" value="PNT"/>
    <property type="match status" value="1"/>
</dbReference>
<dbReference type="AlphaFoldDB" id="A0A915AG63"/>
<evidence type="ECO:0000256" key="1">
    <source>
        <dbReference type="SAM" id="MobiDB-lite"/>
    </source>
</evidence>
<dbReference type="InterPro" id="IPR003118">
    <property type="entry name" value="Pointed_dom"/>
</dbReference>